<evidence type="ECO:0000313" key="3">
    <source>
        <dbReference type="Ensembl" id="ENSACAP00000034215.1"/>
    </source>
</evidence>
<keyword evidence="1" id="KW-0175">Coiled coil</keyword>
<dbReference type="InParanoid" id="A0A803TG75"/>
<feature type="coiled-coil region" evidence="1">
    <location>
        <begin position="294"/>
        <end position="351"/>
    </location>
</feature>
<organism evidence="3 4">
    <name type="scientific">Anolis carolinensis</name>
    <name type="common">Green anole</name>
    <name type="synonym">American chameleon</name>
    <dbReference type="NCBI Taxonomy" id="28377"/>
    <lineage>
        <taxon>Eukaryota</taxon>
        <taxon>Metazoa</taxon>
        <taxon>Chordata</taxon>
        <taxon>Craniata</taxon>
        <taxon>Vertebrata</taxon>
        <taxon>Euteleostomi</taxon>
        <taxon>Lepidosauria</taxon>
        <taxon>Squamata</taxon>
        <taxon>Bifurcata</taxon>
        <taxon>Unidentata</taxon>
        <taxon>Episquamata</taxon>
        <taxon>Toxicofera</taxon>
        <taxon>Iguania</taxon>
        <taxon>Dactyloidae</taxon>
        <taxon>Anolis</taxon>
    </lineage>
</organism>
<name>A0A803TG75_ANOCA</name>
<feature type="region of interest" description="Disordered" evidence="2">
    <location>
        <begin position="18"/>
        <end position="37"/>
    </location>
</feature>
<evidence type="ECO:0000256" key="2">
    <source>
        <dbReference type="SAM" id="MobiDB-lite"/>
    </source>
</evidence>
<dbReference type="AlphaFoldDB" id="A0A803TG75"/>
<keyword evidence="4" id="KW-1185">Reference proteome</keyword>
<feature type="compositionally biased region" description="Basic and acidic residues" evidence="2">
    <location>
        <begin position="23"/>
        <end position="37"/>
    </location>
</feature>
<feature type="coiled-coil region" evidence="1">
    <location>
        <begin position="447"/>
        <end position="620"/>
    </location>
</feature>
<dbReference type="Ensembl" id="ENSACAT00000054181.1">
    <property type="protein sequence ID" value="ENSACAP00000034215.1"/>
    <property type="gene ID" value="ENSACAG00000042652.1"/>
</dbReference>
<protein>
    <submittedName>
        <fullName evidence="3">Uncharacterized protein</fullName>
    </submittedName>
</protein>
<evidence type="ECO:0000256" key="1">
    <source>
        <dbReference type="SAM" id="Coils"/>
    </source>
</evidence>
<sequence>MEGHMENMRAVIKVYESKKKHQKEAEARAAELEEENQRLRGMLTKKGPDGDPQKGFSAFLTEMEATYEKTQKENEATKAENAALKQEAEETLGNRLLFQEVPSGVVKKAMFAWKKAVEGLEGALDKVERAHSMLLEKARPLRKDISLEVVNNGCHVEKNISKDENAKVCIINNGHHIEENISKGENVKVCVINNGHHVENVSKDENVKVRVINNGHHVEENVSKDGNVKICVINNGHHVEENVSKDAEKARNEAGNAMLGKNGEVKLRLTESKARPCRKSSDLEKEVWDLKQNNGHLATELSRLSKEREKLQQELRTLCGPKEGSRQLEMIEELKRRVELLSKELFAEKEVSEKLRLELAAQAKETAAMKARFLEKMEATSLFGAETLNSCILKELHWKLDNVAKKQSKALQLVSEMEEENFNQSFHQSERTVPDIPVEALDAVGDNSKVRQVLVELEDVLRELKEALDGAEKNEVVSKLKGLVDRMVAAMATLRQEEEEALRKHEKVRGMLSVRAQVLAEELATLRDKFEEARGEAGRRAEALESEARMNRDLLEEMAEHEEEVEELRGKSRRMESTIESLGKKVEELSKAGQEKEAKFKKLLKETEKLSSEILNLRSERTRLLLQNEVAQKNHQEIVAIYRTHLLNAAQGFMDKEVHEMLQRILRTR</sequence>
<dbReference type="Proteomes" id="UP000001646">
    <property type="component" value="Unplaced"/>
</dbReference>
<proteinExistence type="predicted"/>
<evidence type="ECO:0000313" key="4">
    <source>
        <dbReference type="Proteomes" id="UP000001646"/>
    </source>
</evidence>
<reference evidence="3" key="2">
    <citation type="submission" date="2025-08" db="UniProtKB">
        <authorList>
            <consortium name="Ensembl"/>
        </authorList>
    </citation>
    <scope>IDENTIFICATION</scope>
</reference>
<accession>A0A803TG75</accession>
<reference evidence="3" key="1">
    <citation type="submission" date="2009-12" db="EMBL/GenBank/DDBJ databases">
        <title>The Genome Sequence of Anolis carolinensis (Green Anole Lizard).</title>
        <authorList>
            <consortium name="The Genome Sequencing Platform"/>
            <person name="Di Palma F."/>
            <person name="Alfoldi J."/>
            <person name="Heiman D."/>
            <person name="Young S."/>
            <person name="Grabherr M."/>
            <person name="Johnson J."/>
            <person name="Lander E.S."/>
            <person name="Lindblad-Toh K."/>
        </authorList>
    </citation>
    <scope>NUCLEOTIDE SEQUENCE [LARGE SCALE GENOMIC DNA]</scope>
    <source>
        <strain evidence="3">JBL SC #1</strain>
    </source>
</reference>
<reference evidence="3" key="3">
    <citation type="submission" date="2025-09" db="UniProtKB">
        <authorList>
            <consortium name="Ensembl"/>
        </authorList>
    </citation>
    <scope>IDENTIFICATION</scope>
</reference>